<dbReference type="InterPro" id="IPR007720">
    <property type="entry name" value="PigQ/GPI1"/>
</dbReference>
<evidence type="ECO:0008006" key="4">
    <source>
        <dbReference type="Google" id="ProtNLM"/>
    </source>
</evidence>
<protein>
    <recommendedName>
        <fullName evidence="4">N-acetylglucosaminyl transferase component</fullName>
    </recommendedName>
</protein>
<organism evidence="2 3">
    <name type="scientific">Cannabis sativa</name>
    <name type="common">Hemp</name>
    <name type="synonym">Marijuana</name>
    <dbReference type="NCBI Taxonomy" id="3483"/>
    <lineage>
        <taxon>Eukaryota</taxon>
        <taxon>Viridiplantae</taxon>
        <taxon>Streptophyta</taxon>
        <taxon>Embryophyta</taxon>
        <taxon>Tracheophyta</taxon>
        <taxon>Spermatophyta</taxon>
        <taxon>Magnoliopsida</taxon>
        <taxon>eudicotyledons</taxon>
        <taxon>Gunneridae</taxon>
        <taxon>Pentapetalae</taxon>
        <taxon>rosids</taxon>
        <taxon>fabids</taxon>
        <taxon>Rosales</taxon>
        <taxon>Cannabaceae</taxon>
        <taxon>Cannabis</taxon>
    </lineage>
</organism>
<dbReference type="PANTHER" id="PTHR47555:SF2">
    <property type="entry name" value="N-ACETYLGLUCOSAMINYL TRANSFERASE COMPONENT FAMILY PROTEIN _ GPI1 FAMILY PROTEIN"/>
    <property type="match status" value="1"/>
</dbReference>
<proteinExistence type="predicted"/>
<comment type="caution">
    <text evidence="2">The sequence shown here is derived from an EMBL/GenBank/DDBJ whole genome shotgun (WGS) entry which is preliminary data.</text>
</comment>
<reference evidence="2 3" key="1">
    <citation type="journal article" date="2020" name="bioRxiv">
        <title>Sequence and annotation of 42 cannabis genomes reveals extensive copy number variation in cannabinoid synthesis and pathogen resistance genes.</title>
        <authorList>
            <person name="Mckernan K.J."/>
            <person name="Helbert Y."/>
            <person name="Kane L.T."/>
            <person name="Ebling H."/>
            <person name="Zhang L."/>
            <person name="Liu B."/>
            <person name="Eaton Z."/>
            <person name="Mclaughlin S."/>
            <person name="Kingan S."/>
            <person name="Baybayan P."/>
            <person name="Concepcion G."/>
            <person name="Jordan M."/>
            <person name="Riva A."/>
            <person name="Barbazuk W."/>
            <person name="Harkins T."/>
        </authorList>
    </citation>
    <scope>NUCLEOTIDE SEQUENCE [LARGE SCALE GENOMIC DNA]</scope>
    <source>
        <strain evidence="3">cv. Jamaican Lion 4</strain>
        <tissue evidence="2">Leaf</tissue>
    </source>
</reference>
<name>A0A7J6FSD2_CANSA</name>
<dbReference type="GO" id="GO:0016020">
    <property type="term" value="C:membrane"/>
    <property type="evidence" value="ECO:0007669"/>
    <property type="project" value="InterPro"/>
</dbReference>
<feature type="transmembrane region" description="Helical" evidence="1">
    <location>
        <begin position="550"/>
        <end position="575"/>
    </location>
</feature>
<keyword evidence="1" id="KW-0472">Membrane</keyword>
<dbReference type="GO" id="GO:0006506">
    <property type="term" value="P:GPI anchor biosynthetic process"/>
    <property type="evidence" value="ECO:0007669"/>
    <property type="project" value="InterPro"/>
</dbReference>
<feature type="transmembrane region" description="Helical" evidence="1">
    <location>
        <begin position="254"/>
        <end position="273"/>
    </location>
</feature>
<feature type="transmembrane region" description="Helical" evidence="1">
    <location>
        <begin position="581"/>
        <end position="606"/>
    </location>
</feature>
<accession>A0A7J6FSD2</accession>
<feature type="transmembrane region" description="Helical" evidence="1">
    <location>
        <begin position="505"/>
        <end position="529"/>
    </location>
</feature>
<feature type="transmembrane region" description="Helical" evidence="1">
    <location>
        <begin position="383"/>
        <end position="405"/>
    </location>
</feature>
<dbReference type="PANTHER" id="PTHR47555">
    <property type="entry name" value="N-ACETYLGLUCOSAMINYL TRANSFERASE COMPONENT FAMILY PROTEIN / GPI1 FAMILY PROTEIN"/>
    <property type="match status" value="1"/>
</dbReference>
<dbReference type="EMBL" id="JAATIP010000099">
    <property type="protein sequence ID" value="KAF4373623.1"/>
    <property type="molecule type" value="Genomic_DNA"/>
</dbReference>
<keyword evidence="1" id="KW-1133">Transmembrane helix</keyword>
<sequence>MKRKCRVWWPKELSLNTTSSSTKSFLFGWFVSSSYNYLDFVVAFATSDASLSGLESEFEGILHETNEKMPMSLQDKSELSLLGHFAVGVSNNGELSRVGMGEDDELKSGPGFNGNNSGQWSCECHKLDRLVERDRPISKGNSWIQVVAYSCEKIGRDIFRIPKLHHIHWNGQIVSHCDVHFIFYETPAYGSHHFSSHSWSSYEQVKAPLKKPKWVEKLHQKQPLCDLDTTILAINCATAAKVLFRRHLDAKRSVSWYYSLLMFFLMNVTSLSSRSYPVNLRVMPTYCVIFRNFAFLWHLFAISVASVSTVLYIILQSLYRLLSYTSSSWIYITLTKVFHTAGLNIRIRCSQILYWPIFLQDRGIRSLSCVEYAEKAALQRHSLWSSLATDIFLGNLIGFVLLFHAKSASFCILNFADDITNNLLRSGCVWLMGVPAGFKLNTELAAVLGMISLNAVQIWSTLWIFMGLDVTFLIKVLGILSIIFGVTLPAALIIDLITLATLHVSTIHCVISLLYSTQIQAIASLWRLFRGQKWNPLRMRLDSYNYTVKQHIVGSLLFTPLLLLLPTTTVFYIFFSILDTTISLVCMLIGVAISVIHATPYVKVFLRLVQPRRFPSGIWFDIVSCQCDTSDPSERVDFSSENLQMKKDITKEKTSYMISFLHSNFMTLGQVILPHYKNIFSGISRSSIAASAYGILTGKRMGSTMLADLPSPMPWMFIPYKQYWFLCRDSILAMSS</sequence>
<feature type="transmembrane region" description="Helical" evidence="1">
    <location>
        <begin position="472"/>
        <end position="499"/>
    </location>
</feature>
<evidence type="ECO:0000313" key="3">
    <source>
        <dbReference type="Proteomes" id="UP000525078"/>
    </source>
</evidence>
<evidence type="ECO:0000313" key="2">
    <source>
        <dbReference type="EMBL" id="KAF4373623.1"/>
    </source>
</evidence>
<evidence type="ECO:0000256" key="1">
    <source>
        <dbReference type="SAM" id="Phobius"/>
    </source>
</evidence>
<dbReference type="Proteomes" id="UP000525078">
    <property type="component" value="Unassembled WGS sequence"/>
</dbReference>
<keyword evidence="1" id="KW-0812">Transmembrane</keyword>
<feature type="transmembrane region" description="Helical" evidence="1">
    <location>
        <begin position="444"/>
        <end position="465"/>
    </location>
</feature>
<dbReference type="AlphaFoldDB" id="A0A7J6FSD2"/>
<feature type="transmembrane region" description="Helical" evidence="1">
    <location>
        <begin position="293"/>
        <end position="315"/>
    </location>
</feature>
<dbReference type="Pfam" id="PF05024">
    <property type="entry name" value="Gpi1"/>
    <property type="match status" value="1"/>
</dbReference>
<gene>
    <name evidence="2" type="ORF">F8388_025317</name>
</gene>